<dbReference type="PROSITE" id="PS50113">
    <property type="entry name" value="PAC"/>
    <property type="match status" value="1"/>
</dbReference>
<comment type="caution">
    <text evidence="9">The sequence shown here is derived from an EMBL/GenBank/DDBJ whole genome shotgun (WGS) entry which is preliminary data.</text>
</comment>
<dbReference type="InterPro" id="IPR000700">
    <property type="entry name" value="PAS-assoc_C"/>
</dbReference>
<keyword evidence="6" id="KW-0175">Coiled coil</keyword>
<evidence type="ECO:0000256" key="1">
    <source>
        <dbReference type="ARBA" id="ARBA00000085"/>
    </source>
</evidence>
<feature type="coiled-coil region" evidence="6">
    <location>
        <begin position="280"/>
        <end position="335"/>
    </location>
</feature>
<evidence type="ECO:0000256" key="3">
    <source>
        <dbReference type="ARBA" id="ARBA00022553"/>
    </source>
</evidence>
<dbReference type="PROSITE" id="PS50109">
    <property type="entry name" value="HIS_KIN"/>
    <property type="match status" value="1"/>
</dbReference>
<evidence type="ECO:0000259" key="8">
    <source>
        <dbReference type="PROSITE" id="PS50113"/>
    </source>
</evidence>
<keyword evidence="5" id="KW-0418">Kinase</keyword>
<dbReference type="SMART" id="SM00091">
    <property type="entry name" value="PAS"/>
    <property type="match status" value="3"/>
</dbReference>
<evidence type="ECO:0000313" key="10">
    <source>
        <dbReference type="Proteomes" id="UP000618931"/>
    </source>
</evidence>
<dbReference type="SMART" id="SM00387">
    <property type="entry name" value="HATPase_c"/>
    <property type="match status" value="1"/>
</dbReference>
<dbReference type="PRINTS" id="PR00344">
    <property type="entry name" value="BCTRLSENSOR"/>
</dbReference>
<dbReference type="SUPFAM" id="SSF55785">
    <property type="entry name" value="PYP-like sensor domain (PAS domain)"/>
    <property type="match status" value="3"/>
</dbReference>
<proteinExistence type="predicted"/>
<dbReference type="CDD" id="cd00082">
    <property type="entry name" value="HisKA"/>
    <property type="match status" value="1"/>
</dbReference>
<evidence type="ECO:0000256" key="2">
    <source>
        <dbReference type="ARBA" id="ARBA00012438"/>
    </source>
</evidence>
<keyword evidence="3" id="KW-0597">Phosphoprotein</keyword>
<dbReference type="NCBIfam" id="TIGR00229">
    <property type="entry name" value="sensory_box"/>
    <property type="match status" value="1"/>
</dbReference>
<gene>
    <name evidence="9" type="ORF">I2H31_16835</name>
</gene>
<dbReference type="InterPro" id="IPR000014">
    <property type="entry name" value="PAS"/>
</dbReference>
<dbReference type="InterPro" id="IPR052162">
    <property type="entry name" value="Sensor_kinase/Photoreceptor"/>
</dbReference>
<dbReference type="EMBL" id="JADQDM010000009">
    <property type="protein sequence ID" value="MBF9222772.1"/>
    <property type="molecule type" value="Genomic_DNA"/>
</dbReference>
<evidence type="ECO:0000259" key="7">
    <source>
        <dbReference type="PROSITE" id="PS50109"/>
    </source>
</evidence>
<dbReference type="InterPro" id="IPR003594">
    <property type="entry name" value="HATPase_dom"/>
</dbReference>
<dbReference type="InterPro" id="IPR013656">
    <property type="entry name" value="PAS_4"/>
</dbReference>
<reference evidence="9 10" key="1">
    <citation type="submission" date="2020-11" db="EMBL/GenBank/DDBJ databases">
        <authorList>
            <person name="Kim M.K."/>
        </authorList>
    </citation>
    <scope>NUCLEOTIDE SEQUENCE [LARGE SCALE GENOMIC DNA]</scope>
    <source>
        <strain evidence="9 10">BT662</strain>
    </source>
</reference>
<dbReference type="InterPro" id="IPR005467">
    <property type="entry name" value="His_kinase_dom"/>
</dbReference>
<protein>
    <recommendedName>
        <fullName evidence="2">histidine kinase</fullName>
        <ecNumber evidence="2">2.7.13.3</ecNumber>
    </recommendedName>
</protein>
<name>A0ABS0I790_9BACT</name>
<dbReference type="PANTHER" id="PTHR43304">
    <property type="entry name" value="PHYTOCHROME-LIKE PROTEIN CPH1"/>
    <property type="match status" value="1"/>
</dbReference>
<sequence length="861" mass="95383">MPDLPLPALPPDLPAAEDLLRVLLDISQSGLMLMRPVYDTAGTTIVDLAITYLSPAAQRMLRLPERPAESFRTIYPTAETAGVFAFYRDAFLSGQVERRQNNYQFDGLDGYFLLVARRQGDVLAVSFHDTNDQPRTAAEQELRASQARELQARAAAERERNLLQAMLTQAPVAFALFQGPELRIASANAQVCAIWQRTPAQLLGQPLLDALPELRGQGFDDLLRQVLDTRVPVVGRETPAQLLRDGRLQTSYYDFVYQPLLGPNDEVLGVVDIAVEVTEQVLARQRVQELNEELAAINEELRASNDEFLTTNTALTHSQQALSDLNQELEAHVAERTREVLAQQALFRQILGQVPAFIATLEGPQHRYTFFNEPYQQLSGGRTRLGRTVAEVFPEVVPQGFIGLLDKVYATGEPFVGKEMLAELLNPATGRPEPIYVDFVYQPMRDAAGHTAGILAFILDSTAKVQARQATEATAQRLRLLTDALPVLIGYLDRERRYRFANHAYRAWFNRDPAALLGQPVREVVGEAAYAATEGYMARALAGERLSFEARMPYRENFVKHIRTDYIPDVQNGEVVGFYSLVTDVTEQVRARQQVQELNEELAAINEELLAANEELRDTNDRLSHTNVDLDTFVYTASHDLKAPIANIEGLLLALEDQLPPPVRQDPDVTYLLGLMRGSVARFQRTLVHLTDVSKLQQAHAEPSEAVNLAALVDAVRLDLAPALAAAGGRLEVNVAACPTVRFSPKNLRSILYNLLSNAIKYRHPDRPPVVRLHASCPAGQVRLEVQDNGLGLSEAQQSKLFVMFRRLHTHVEGSGVGLYMVKRMAENAGGRVAVQSRPGEGSTFAVLLPGSDPTPGPPRT</sequence>
<dbReference type="Pfam" id="PF02518">
    <property type="entry name" value="HATPase_c"/>
    <property type="match status" value="1"/>
</dbReference>
<feature type="coiled-coil region" evidence="6">
    <location>
        <begin position="588"/>
        <end position="626"/>
    </location>
</feature>
<dbReference type="RefSeq" id="WP_196294216.1">
    <property type="nucleotide sequence ID" value="NZ_JADQDM010000009.1"/>
</dbReference>
<organism evidence="9 10">
    <name type="scientific">Hymenobacter ruricola</name>
    <dbReference type="NCBI Taxonomy" id="2791023"/>
    <lineage>
        <taxon>Bacteria</taxon>
        <taxon>Pseudomonadati</taxon>
        <taxon>Bacteroidota</taxon>
        <taxon>Cytophagia</taxon>
        <taxon>Cytophagales</taxon>
        <taxon>Hymenobacteraceae</taxon>
        <taxon>Hymenobacter</taxon>
    </lineage>
</organism>
<dbReference type="Gene3D" id="3.30.450.20">
    <property type="entry name" value="PAS domain"/>
    <property type="match status" value="3"/>
</dbReference>
<dbReference type="Gene3D" id="3.30.565.10">
    <property type="entry name" value="Histidine kinase-like ATPase, C-terminal domain"/>
    <property type="match status" value="1"/>
</dbReference>
<dbReference type="Proteomes" id="UP000618931">
    <property type="component" value="Unassembled WGS sequence"/>
</dbReference>
<dbReference type="EC" id="2.7.13.3" evidence="2"/>
<feature type="domain" description="PAC" evidence="8">
    <location>
        <begin position="418"/>
        <end position="473"/>
    </location>
</feature>
<keyword evidence="4" id="KW-0808">Transferase</keyword>
<dbReference type="InterPro" id="IPR036097">
    <property type="entry name" value="HisK_dim/P_sf"/>
</dbReference>
<evidence type="ECO:0000256" key="6">
    <source>
        <dbReference type="SAM" id="Coils"/>
    </source>
</evidence>
<evidence type="ECO:0000256" key="5">
    <source>
        <dbReference type="ARBA" id="ARBA00022777"/>
    </source>
</evidence>
<dbReference type="PANTHER" id="PTHR43304:SF1">
    <property type="entry name" value="PAC DOMAIN-CONTAINING PROTEIN"/>
    <property type="match status" value="1"/>
</dbReference>
<dbReference type="InterPro" id="IPR004358">
    <property type="entry name" value="Sig_transdc_His_kin-like_C"/>
</dbReference>
<dbReference type="CDD" id="cd00130">
    <property type="entry name" value="PAS"/>
    <property type="match status" value="1"/>
</dbReference>
<dbReference type="Gene3D" id="1.10.287.130">
    <property type="match status" value="1"/>
</dbReference>
<evidence type="ECO:0000256" key="4">
    <source>
        <dbReference type="ARBA" id="ARBA00022679"/>
    </source>
</evidence>
<dbReference type="InterPro" id="IPR003661">
    <property type="entry name" value="HisK_dim/P_dom"/>
</dbReference>
<dbReference type="InterPro" id="IPR035965">
    <property type="entry name" value="PAS-like_dom_sf"/>
</dbReference>
<dbReference type="InterPro" id="IPR036890">
    <property type="entry name" value="HATPase_C_sf"/>
</dbReference>
<dbReference type="SUPFAM" id="SSF47384">
    <property type="entry name" value="Homodimeric domain of signal transducing histidine kinase"/>
    <property type="match status" value="1"/>
</dbReference>
<feature type="domain" description="Histidine kinase" evidence="7">
    <location>
        <begin position="636"/>
        <end position="853"/>
    </location>
</feature>
<evidence type="ECO:0000313" key="9">
    <source>
        <dbReference type="EMBL" id="MBF9222772.1"/>
    </source>
</evidence>
<dbReference type="Pfam" id="PF08448">
    <property type="entry name" value="PAS_4"/>
    <property type="match status" value="3"/>
</dbReference>
<accession>A0ABS0I790</accession>
<dbReference type="SUPFAM" id="SSF55874">
    <property type="entry name" value="ATPase domain of HSP90 chaperone/DNA topoisomerase II/histidine kinase"/>
    <property type="match status" value="1"/>
</dbReference>
<comment type="catalytic activity">
    <reaction evidence="1">
        <text>ATP + protein L-histidine = ADP + protein N-phospho-L-histidine.</text>
        <dbReference type="EC" id="2.7.13.3"/>
    </reaction>
</comment>
<keyword evidence="10" id="KW-1185">Reference proteome</keyword>